<dbReference type="Pfam" id="PF00005">
    <property type="entry name" value="ABC_tran"/>
    <property type="match status" value="1"/>
</dbReference>
<accession>A0A366JEL1</accession>
<comment type="caution">
    <text evidence="10">The sequence shown here is derived from an EMBL/GenBank/DDBJ whole genome shotgun (WGS) entry which is preliminary data.</text>
</comment>
<protein>
    <recommendedName>
        <fullName evidence="8">Carnitine transport ATP-binding protein OpuCA</fullName>
        <ecNumber evidence="7">7.6.2.9</ecNumber>
    </recommendedName>
</protein>
<dbReference type="InterPro" id="IPR027417">
    <property type="entry name" value="P-loop_NTPase"/>
</dbReference>
<evidence type="ECO:0000256" key="2">
    <source>
        <dbReference type="ARBA" id="ARBA00022448"/>
    </source>
</evidence>
<organism evidence="10 11">
    <name type="scientific">Cytobacillus firmus</name>
    <name type="common">Bacillus firmus</name>
    <dbReference type="NCBI Taxonomy" id="1399"/>
    <lineage>
        <taxon>Bacteria</taxon>
        <taxon>Bacillati</taxon>
        <taxon>Bacillota</taxon>
        <taxon>Bacilli</taxon>
        <taxon>Bacillales</taxon>
        <taxon>Bacillaceae</taxon>
        <taxon>Cytobacillus</taxon>
    </lineage>
</organism>
<keyword evidence="11" id="KW-1185">Reference proteome</keyword>
<dbReference type="PANTHER" id="PTHR43117">
    <property type="entry name" value="OSMOPROTECTANT IMPORT ATP-BINDING PROTEIN OSMV"/>
    <property type="match status" value="1"/>
</dbReference>
<dbReference type="STRING" id="1399.VL14_01025"/>
<dbReference type="AlphaFoldDB" id="A0A366JEL1"/>
<evidence type="ECO:0000313" key="11">
    <source>
        <dbReference type="Proteomes" id="UP000252731"/>
    </source>
</evidence>
<reference evidence="10 11" key="1">
    <citation type="submission" date="2018-06" db="EMBL/GenBank/DDBJ databases">
        <title>Freshwater and sediment microbial communities from various areas in North America, analyzing microbe dynamics in response to fracking.</title>
        <authorList>
            <person name="Lamendella R."/>
        </authorList>
    </citation>
    <scope>NUCLEOTIDE SEQUENCE [LARGE SCALE GENOMIC DNA]</scope>
    <source>
        <strain evidence="10 11">14_TX</strain>
    </source>
</reference>
<feature type="domain" description="ABC transporter" evidence="9">
    <location>
        <begin position="2"/>
        <end position="240"/>
    </location>
</feature>
<dbReference type="GO" id="GO:0005524">
    <property type="term" value="F:ATP binding"/>
    <property type="evidence" value="ECO:0007669"/>
    <property type="project" value="UniProtKB-KW"/>
</dbReference>
<dbReference type="PROSITE" id="PS50893">
    <property type="entry name" value="ABC_TRANSPORTER_2"/>
    <property type="match status" value="1"/>
</dbReference>
<dbReference type="Gene3D" id="3.40.50.300">
    <property type="entry name" value="P-loop containing nucleotide triphosphate hydrolases"/>
    <property type="match status" value="1"/>
</dbReference>
<dbReference type="FunFam" id="3.40.50.300:FF:000425">
    <property type="entry name" value="Probable ABC transporter, ATP-binding subunit"/>
    <property type="match status" value="1"/>
</dbReference>
<evidence type="ECO:0000259" key="9">
    <source>
        <dbReference type="PROSITE" id="PS50893"/>
    </source>
</evidence>
<evidence type="ECO:0000256" key="8">
    <source>
        <dbReference type="ARBA" id="ARBA00070305"/>
    </source>
</evidence>
<comment type="subunit">
    <text evidence="6">The complex is composed of two ATP-binding proteins (OpuCA), two transmembrane proteins (OpuCB and OpuCD) and a solute-binding protein (OpuCC).</text>
</comment>
<dbReference type="RefSeq" id="WP_113885812.1">
    <property type="nucleotide sequence ID" value="NZ_QNSF01000042.1"/>
</dbReference>
<comment type="catalytic activity">
    <reaction evidence="5">
        <text>a quaternary ammonium(out) + ATP + H2O = a quaternary ammonium(in) + ADP + phosphate + H(+)</text>
        <dbReference type="Rhea" id="RHEA:11036"/>
        <dbReference type="ChEBI" id="CHEBI:15377"/>
        <dbReference type="ChEBI" id="CHEBI:15378"/>
        <dbReference type="ChEBI" id="CHEBI:30616"/>
        <dbReference type="ChEBI" id="CHEBI:35267"/>
        <dbReference type="ChEBI" id="CHEBI:43474"/>
        <dbReference type="ChEBI" id="CHEBI:456216"/>
        <dbReference type="EC" id="7.6.2.9"/>
    </reaction>
</comment>
<sequence>MIEFQNVTKIYESGDKKVTAVNNINFHVEPGEICVFLGPSGCGKTTLLRMVNRLIPITSGSIEVEGKNINSMDIIKLRRSIGYVIQHNGLFPNMTIEDNINVVPKMLGWDQNRMKNRYSELMEMMGLDPGQFQKRYPYELSGGQQQRIGIARALAADPPVMLMDEPFGALDPVIRDRLQNEFLRIQKEMKKTILFVSHDIDEAIKLGDKVAIFDTGKLMQIGTPDEILSNPKNDFVRDFVGDDRALKRLTLLKVRDLMVLSDRFRKSRLNSEWHGQVISVNENLKTALSQLLSAPNGEICVVDDHNKKLGVLCVSDFNLFTEVHPKDISIVR</sequence>
<keyword evidence="4 10" id="KW-0067">ATP-binding</keyword>
<dbReference type="PANTHER" id="PTHR43117:SF4">
    <property type="entry name" value="OSMOPROTECTANT IMPORT ATP-BINDING PROTEIN OSMV"/>
    <property type="match status" value="1"/>
</dbReference>
<dbReference type="InterPro" id="IPR017871">
    <property type="entry name" value="ABC_transporter-like_CS"/>
</dbReference>
<evidence type="ECO:0000256" key="5">
    <source>
        <dbReference type="ARBA" id="ARBA00052482"/>
    </source>
</evidence>
<keyword evidence="2" id="KW-0813">Transport</keyword>
<name>A0A366JEL1_CYTFI</name>
<gene>
    <name evidence="10" type="ORF">DFO70_1427</name>
</gene>
<keyword evidence="3" id="KW-0547">Nucleotide-binding</keyword>
<evidence type="ECO:0000256" key="1">
    <source>
        <dbReference type="ARBA" id="ARBA00005417"/>
    </source>
</evidence>
<dbReference type="SMART" id="SM00382">
    <property type="entry name" value="AAA"/>
    <property type="match status" value="1"/>
</dbReference>
<dbReference type="InterPro" id="IPR003439">
    <property type="entry name" value="ABC_transporter-like_ATP-bd"/>
</dbReference>
<dbReference type="EC" id="7.6.2.9" evidence="7"/>
<evidence type="ECO:0000256" key="3">
    <source>
        <dbReference type="ARBA" id="ARBA00022741"/>
    </source>
</evidence>
<evidence type="ECO:0000256" key="4">
    <source>
        <dbReference type="ARBA" id="ARBA00022840"/>
    </source>
</evidence>
<evidence type="ECO:0000256" key="7">
    <source>
        <dbReference type="ARBA" id="ARBA00066388"/>
    </source>
</evidence>
<dbReference type="GO" id="GO:0016887">
    <property type="term" value="F:ATP hydrolysis activity"/>
    <property type="evidence" value="ECO:0007669"/>
    <property type="project" value="InterPro"/>
</dbReference>
<dbReference type="PROSITE" id="PS00211">
    <property type="entry name" value="ABC_TRANSPORTER_1"/>
    <property type="match status" value="1"/>
</dbReference>
<dbReference type="Proteomes" id="UP000252731">
    <property type="component" value="Unassembled WGS sequence"/>
</dbReference>
<comment type="similarity">
    <text evidence="1">Belongs to the ABC transporter superfamily.</text>
</comment>
<dbReference type="GO" id="GO:0015418">
    <property type="term" value="F:ABC-type quaternary ammonium compound transporting activity"/>
    <property type="evidence" value="ECO:0007669"/>
    <property type="project" value="UniProtKB-EC"/>
</dbReference>
<dbReference type="SUPFAM" id="SSF52540">
    <property type="entry name" value="P-loop containing nucleoside triphosphate hydrolases"/>
    <property type="match status" value="1"/>
</dbReference>
<proteinExistence type="inferred from homology"/>
<dbReference type="InterPro" id="IPR003593">
    <property type="entry name" value="AAA+_ATPase"/>
</dbReference>
<dbReference type="EMBL" id="QNSF01000042">
    <property type="protein sequence ID" value="RBP85422.1"/>
    <property type="molecule type" value="Genomic_DNA"/>
</dbReference>
<dbReference type="OrthoDB" id="9802264at2"/>
<evidence type="ECO:0000313" key="10">
    <source>
        <dbReference type="EMBL" id="RBP85422.1"/>
    </source>
</evidence>
<evidence type="ECO:0000256" key="6">
    <source>
        <dbReference type="ARBA" id="ARBA00063934"/>
    </source>
</evidence>